<sequence>MGRLASWVKYRTEWEDIRAERRKNGSILDKKTTSDESSLIPDPSSPLSPAVEQRFKWMPSQLSAGLGLSRVRFYSEQSTCPLFKLPVELRLAIWEYVVGGNDVTVVRKVDKIGHVVLPRDAERLKAAQTNVNDWSNWGPVGRERRYTAGEVLAAVDLLAMLRSCKRLYIEALPVLYGYNAFEFRTMESFYRFLRQSPATGLQSVRSVRIAWSGFAWWQNYERPGTDGTELEYEESWREICDAVVAMKGLRVLNLHSWSAIDLRWQETSRDDMVRKILAPLGALPEGVDLTFTCSEVPRI</sequence>
<protein>
    <submittedName>
        <fullName evidence="1">Uncharacterized protein</fullName>
    </submittedName>
</protein>
<accession>A0ACC0CX55</accession>
<dbReference type="EMBL" id="MU394330">
    <property type="protein sequence ID" value="KAI6085031.1"/>
    <property type="molecule type" value="Genomic_DNA"/>
</dbReference>
<name>A0ACC0CX55_9PEZI</name>
<evidence type="ECO:0000313" key="2">
    <source>
        <dbReference type="Proteomes" id="UP001497680"/>
    </source>
</evidence>
<gene>
    <name evidence="1" type="ORF">F4821DRAFT_241742</name>
</gene>
<keyword evidence="2" id="KW-1185">Reference proteome</keyword>
<proteinExistence type="predicted"/>
<evidence type="ECO:0000313" key="1">
    <source>
        <dbReference type="EMBL" id="KAI6085031.1"/>
    </source>
</evidence>
<dbReference type="Proteomes" id="UP001497680">
    <property type="component" value="Unassembled WGS sequence"/>
</dbReference>
<comment type="caution">
    <text evidence="1">The sequence shown here is derived from an EMBL/GenBank/DDBJ whole genome shotgun (WGS) entry which is preliminary data.</text>
</comment>
<reference evidence="1 2" key="1">
    <citation type="journal article" date="2022" name="New Phytol.">
        <title>Ecological generalism drives hyperdiversity of secondary metabolite gene clusters in xylarialean endophytes.</title>
        <authorList>
            <person name="Franco M.E.E."/>
            <person name="Wisecaver J.H."/>
            <person name="Arnold A.E."/>
            <person name="Ju Y.M."/>
            <person name="Slot J.C."/>
            <person name="Ahrendt S."/>
            <person name="Moore L.P."/>
            <person name="Eastman K.E."/>
            <person name="Scott K."/>
            <person name="Konkel Z."/>
            <person name="Mondo S.J."/>
            <person name="Kuo A."/>
            <person name="Hayes R.D."/>
            <person name="Haridas S."/>
            <person name="Andreopoulos B."/>
            <person name="Riley R."/>
            <person name="LaButti K."/>
            <person name="Pangilinan J."/>
            <person name="Lipzen A."/>
            <person name="Amirebrahimi M."/>
            <person name="Yan J."/>
            <person name="Adam C."/>
            <person name="Keymanesh K."/>
            <person name="Ng V."/>
            <person name="Louie K."/>
            <person name="Northen T."/>
            <person name="Drula E."/>
            <person name="Henrissat B."/>
            <person name="Hsieh H.M."/>
            <person name="Youens-Clark K."/>
            <person name="Lutzoni F."/>
            <person name="Miadlikowska J."/>
            <person name="Eastwood D.C."/>
            <person name="Hamelin R.C."/>
            <person name="Grigoriev I.V."/>
            <person name="U'Ren J.M."/>
        </authorList>
    </citation>
    <scope>NUCLEOTIDE SEQUENCE [LARGE SCALE GENOMIC DNA]</scope>
    <source>
        <strain evidence="1 2">ER1909</strain>
    </source>
</reference>
<organism evidence="1 2">
    <name type="scientific">Hypoxylon rubiginosum</name>
    <dbReference type="NCBI Taxonomy" id="110542"/>
    <lineage>
        <taxon>Eukaryota</taxon>
        <taxon>Fungi</taxon>
        <taxon>Dikarya</taxon>
        <taxon>Ascomycota</taxon>
        <taxon>Pezizomycotina</taxon>
        <taxon>Sordariomycetes</taxon>
        <taxon>Xylariomycetidae</taxon>
        <taxon>Xylariales</taxon>
        <taxon>Hypoxylaceae</taxon>
        <taxon>Hypoxylon</taxon>
    </lineage>
</organism>